<sequence length="250" mass="25996">MAEEAVMAETATTEETPVRLEGDQWVFLIDPIWQAEAAGKGEEGADPEKPPLEAVLGGWHVAESGVTSRFHANPAYEPATPDSPTDPVDAVLRLVVRGESEPDQLLDVMAESVFGLAVNAENSPVVVMSPDDVPCVIVASAPAHSRRLAELDGLADVEAWAEVNLEQLVGVLPEEGVDVLFNPGATSSMRLIAAALREAVVTAASENAAEAAAEAPPKPETEAGPVPSGKAAPTTESAPTRNPSTKQAKA</sequence>
<feature type="compositionally biased region" description="Low complexity" evidence="1">
    <location>
        <begin position="205"/>
        <end position="215"/>
    </location>
</feature>
<evidence type="ECO:0000313" key="3">
    <source>
        <dbReference type="Proteomes" id="UP001271792"/>
    </source>
</evidence>
<name>A0ABU4U5K5_9PSEU</name>
<evidence type="ECO:0000313" key="2">
    <source>
        <dbReference type="EMBL" id="MDX8055665.1"/>
    </source>
</evidence>
<comment type="caution">
    <text evidence="2">The sequence shown here is derived from an EMBL/GenBank/DDBJ whole genome shotgun (WGS) entry which is preliminary data.</text>
</comment>
<feature type="region of interest" description="Disordered" evidence="1">
    <location>
        <begin position="205"/>
        <end position="250"/>
    </location>
</feature>
<accession>A0ABU4U5K5</accession>
<protein>
    <submittedName>
        <fullName evidence="2">Type VII secretion system-associated protein</fullName>
    </submittedName>
</protein>
<reference evidence="2 3" key="1">
    <citation type="submission" date="2023-11" db="EMBL/GenBank/DDBJ databases">
        <title>Lentzea sokolovensis, sp. nov., Lentzea kristufkii, sp. nov., and Lentzea miocenensis, sp. nov., rare actinobacteria from Sokolov Coal Basin, Miocene lacustrine sediment, Czech Republic.</title>
        <authorList>
            <person name="Lara A."/>
            <person name="Kotroba L."/>
            <person name="Nouioui I."/>
            <person name="Neumann-Schaal M."/>
            <person name="Mast Y."/>
            <person name="Chronakova A."/>
        </authorList>
    </citation>
    <scope>NUCLEOTIDE SEQUENCE [LARGE SCALE GENOMIC DNA]</scope>
    <source>
        <strain evidence="2 3">BCCO 10_0798</strain>
    </source>
</reference>
<feature type="compositionally biased region" description="Polar residues" evidence="1">
    <location>
        <begin position="234"/>
        <end position="250"/>
    </location>
</feature>
<gene>
    <name evidence="2" type="ORF">SK571_40350</name>
</gene>
<dbReference type="EMBL" id="JAXAVV010000031">
    <property type="protein sequence ID" value="MDX8055665.1"/>
    <property type="molecule type" value="Genomic_DNA"/>
</dbReference>
<dbReference type="NCBIfam" id="NF033532">
    <property type="entry name" value="lone7para_assoc"/>
    <property type="match status" value="1"/>
</dbReference>
<dbReference type="Proteomes" id="UP001271792">
    <property type="component" value="Unassembled WGS sequence"/>
</dbReference>
<proteinExistence type="predicted"/>
<organism evidence="2 3">
    <name type="scientific">Lentzea kristufekii</name>
    <dbReference type="NCBI Taxonomy" id="3095430"/>
    <lineage>
        <taxon>Bacteria</taxon>
        <taxon>Bacillati</taxon>
        <taxon>Actinomycetota</taxon>
        <taxon>Actinomycetes</taxon>
        <taxon>Pseudonocardiales</taxon>
        <taxon>Pseudonocardiaceae</taxon>
        <taxon>Lentzea</taxon>
    </lineage>
</organism>
<dbReference type="RefSeq" id="WP_319989389.1">
    <property type="nucleotide sequence ID" value="NZ_JAXAVV010000031.1"/>
</dbReference>
<keyword evidence="3" id="KW-1185">Reference proteome</keyword>
<dbReference type="InterPro" id="IPR047659">
    <property type="entry name" value="T7SS_assoc"/>
</dbReference>
<evidence type="ECO:0000256" key="1">
    <source>
        <dbReference type="SAM" id="MobiDB-lite"/>
    </source>
</evidence>